<dbReference type="WBParaSite" id="Pan_g7315.t1">
    <property type="protein sequence ID" value="Pan_g7315.t1"/>
    <property type="gene ID" value="Pan_g7315"/>
</dbReference>
<protein>
    <submittedName>
        <fullName evidence="3">BTB domain-containing protein</fullName>
    </submittedName>
</protein>
<dbReference type="CDD" id="cd18186">
    <property type="entry name" value="BTB_POZ_ZBTB_KLHL-like"/>
    <property type="match status" value="1"/>
</dbReference>
<name>A0A7E4W7D7_PANRE</name>
<proteinExistence type="predicted"/>
<dbReference type="SUPFAM" id="SSF54695">
    <property type="entry name" value="POZ domain"/>
    <property type="match status" value="1"/>
</dbReference>
<sequence>MPSVVRLIEQAAQFDVPELILSQNIGGRFPVTPIDLAERPFTWTLEIAPNGYDNTDIGYFTVILNFDKNHGSFRVYCEVFTPDYAVITRYCNHNNCHHAVINPVIILRVSHEEVRNSGCIHDGLFVIRCTVYLEIPCAEIPAPVLPLFDDTIQVALIVGDETIEIAKNILTYVSPFFRAILANDTNDGGKIRIVIDNEFNSLAVLRFLQQVWVNTLLWIITLARLWNMRG</sequence>
<dbReference type="InterPro" id="IPR011333">
    <property type="entry name" value="SKP1/BTB/POZ_sf"/>
</dbReference>
<accession>A0A7E4W7D7</accession>
<dbReference type="InterPro" id="IPR000210">
    <property type="entry name" value="BTB/POZ_dom"/>
</dbReference>
<evidence type="ECO:0000313" key="3">
    <source>
        <dbReference type="WBParaSite" id="Pan_g7315.t1"/>
    </source>
</evidence>
<reference evidence="3" key="2">
    <citation type="submission" date="2020-10" db="UniProtKB">
        <authorList>
            <consortium name="WormBaseParasite"/>
        </authorList>
    </citation>
    <scope>IDENTIFICATION</scope>
</reference>
<organism evidence="2 3">
    <name type="scientific">Panagrellus redivivus</name>
    <name type="common">Microworm</name>
    <dbReference type="NCBI Taxonomy" id="6233"/>
    <lineage>
        <taxon>Eukaryota</taxon>
        <taxon>Metazoa</taxon>
        <taxon>Ecdysozoa</taxon>
        <taxon>Nematoda</taxon>
        <taxon>Chromadorea</taxon>
        <taxon>Rhabditida</taxon>
        <taxon>Tylenchina</taxon>
        <taxon>Panagrolaimomorpha</taxon>
        <taxon>Panagrolaimoidea</taxon>
        <taxon>Panagrolaimidae</taxon>
        <taxon>Panagrellus</taxon>
    </lineage>
</organism>
<feature type="domain" description="BTB" evidence="1">
    <location>
        <begin position="152"/>
        <end position="216"/>
    </location>
</feature>
<keyword evidence="2" id="KW-1185">Reference proteome</keyword>
<reference evidence="2" key="1">
    <citation type="journal article" date="2013" name="Genetics">
        <title>The draft genome and transcriptome of Panagrellus redivivus are shaped by the harsh demands of a free-living lifestyle.</title>
        <authorList>
            <person name="Srinivasan J."/>
            <person name="Dillman A.R."/>
            <person name="Macchietto M.G."/>
            <person name="Heikkinen L."/>
            <person name="Lakso M."/>
            <person name="Fracchia K.M."/>
            <person name="Antoshechkin I."/>
            <person name="Mortazavi A."/>
            <person name="Wong G."/>
            <person name="Sternberg P.W."/>
        </authorList>
    </citation>
    <scope>NUCLEOTIDE SEQUENCE [LARGE SCALE GENOMIC DNA]</scope>
    <source>
        <strain evidence="2">MT8872</strain>
    </source>
</reference>
<evidence type="ECO:0000259" key="1">
    <source>
        <dbReference type="PROSITE" id="PS50097"/>
    </source>
</evidence>
<dbReference type="PROSITE" id="PS50097">
    <property type="entry name" value="BTB"/>
    <property type="match status" value="1"/>
</dbReference>
<evidence type="ECO:0000313" key="2">
    <source>
        <dbReference type="Proteomes" id="UP000492821"/>
    </source>
</evidence>
<dbReference type="SUPFAM" id="SSF49599">
    <property type="entry name" value="TRAF domain-like"/>
    <property type="match status" value="1"/>
</dbReference>
<dbReference type="AlphaFoldDB" id="A0A7E4W7D7"/>
<dbReference type="Proteomes" id="UP000492821">
    <property type="component" value="Unassembled WGS sequence"/>
</dbReference>